<feature type="binding site" evidence="1">
    <location>
        <position position="278"/>
    </location>
    <ligand>
        <name>Zn(2+)</name>
        <dbReference type="ChEBI" id="CHEBI:29105"/>
        <note>catalytic</note>
    </ligand>
</feature>
<dbReference type="SUPFAM" id="SSF55486">
    <property type="entry name" value="Metalloproteases ('zincins'), catalytic domain"/>
    <property type="match status" value="1"/>
</dbReference>
<dbReference type="Pfam" id="PF01400">
    <property type="entry name" value="Astacin"/>
    <property type="match status" value="1"/>
</dbReference>
<evidence type="ECO:0000256" key="1">
    <source>
        <dbReference type="PROSITE-ProRule" id="PRU01211"/>
    </source>
</evidence>
<dbReference type="InterPro" id="IPR006026">
    <property type="entry name" value="Peptidase_Metallo"/>
</dbReference>
<evidence type="ECO:0000259" key="3">
    <source>
        <dbReference type="PROSITE" id="PS51864"/>
    </source>
</evidence>
<comment type="caution">
    <text evidence="1">Lacks conserved residue(s) required for the propagation of feature annotation.</text>
</comment>
<reference evidence="4 5" key="1">
    <citation type="submission" date="2019-06" db="EMBL/GenBank/DDBJ databases">
        <title>Draft genomes of female and male turbot (Scophthalmus maximus).</title>
        <authorList>
            <person name="Xu H."/>
            <person name="Xu X.-W."/>
            <person name="Shao C."/>
            <person name="Chen S."/>
        </authorList>
    </citation>
    <scope>NUCLEOTIDE SEQUENCE [LARGE SCALE GENOMIC DNA]</scope>
    <source>
        <strain evidence="4">Ysfricsl-2016a</strain>
        <tissue evidence="4">Blood</tissue>
    </source>
</reference>
<dbReference type="SMART" id="SM00235">
    <property type="entry name" value="ZnMc"/>
    <property type="match status" value="1"/>
</dbReference>
<comment type="caution">
    <text evidence="4">The sequence shown here is derived from an EMBL/GenBank/DDBJ whole genome shotgun (WGS) entry which is preliminary data.</text>
</comment>
<dbReference type="PROSITE" id="PS51864">
    <property type="entry name" value="ASTACIN"/>
    <property type="match status" value="1"/>
</dbReference>
<name>A0A6A4T905_SCOMX</name>
<keyword evidence="1 2" id="KW-0479">Metal-binding</keyword>
<accession>A0A6A4T905</accession>
<dbReference type="InterPro" id="IPR024079">
    <property type="entry name" value="MetalloPept_cat_dom_sf"/>
</dbReference>
<feature type="domain" description="Peptidase M12A" evidence="3">
    <location>
        <begin position="175"/>
        <end position="367"/>
    </location>
</feature>
<dbReference type="AlphaFoldDB" id="A0A6A4T905"/>
<feature type="active site" evidence="1">
    <location>
        <position position="269"/>
    </location>
</feature>
<keyword evidence="1 2" id="KW-0645">Protease</keyword>
<dbReference type="EMBL" id="VEVO01000006">
    <property type="protein sequence ID" value="KAF0040390.1"/>
    <property type="molecule type" value="Genomic_DNA"/>
</dbReference>
<dbReference type="InterPro" id="IPR001506">
    <property type="entry name" value="Peptidase_M12A"/>
</dbReference>
<dbReference type="PANTHER" id="PTHR10127">
    <property type="entry name" value="DISCOIDIN, CUB, EGF, LAMININ , AND ZINC METALLOPROTEASE DOMAIN CONTAINING"/>
    <property type="match status" value="1"/>
</dbReference>
<dbReference type="GO" id="GO:0008270">
    <property type="term" value="F:zinc ion binding"/>
    <property type="evidence" value="ECO:0007669"/>
    <property type="project" value="UniProtKB-UniRule"/>
</dbReference>
<organism evidence="4 5">
    <name type="scientific">Scophthalmus maximus</name>
    <name type="common">Turbot</name>
    <name type="synonym">Psetta maxima</name>
    <dbReference type="NCBI Taxonomy" id="52904"/>
    <lineage>
        <taxon>Eukaryota</taxon>
        <taxon>Metazoa</taxon>
        <taxon>Chordata</taxon>
        <taxon>Craniata</taxon>
        <taxon>Vertebrata</taxon>
        <taxon>Euteleostomi</taxon>
        <taxon>Actinopterygii</taxon>
        <taxon>Neopterygii</taxon>
        <taxon>Teleostei</taxon>
        <taxon>Neoteleostei</taxon>
        <taxon>Acanthomorphata</taxon>
        <taxon>Carangaria</taxon>
        <taxon>Pleuronectiformes</taxon>
        <taxon>Pleuronectoidei</taxon>
        <taxon>Scophthalmidae</taxon>
        <taxon>Scophthalmus</taxon>
    </lineage>
</organism>
<protein>
    <recommendedName>
        <fullName evidence="2">Metalloendopeptidase</fullName>
        <ecNumber evidence="2">3.4.24.-</ecNumber>
    </recommendedName>
</protein>
<gene>
    <name evidence="4" type="ORF">F2P81_006288</name>
</gene>
<sequence length="367" mass="42161">MVDRRIALEALGVLCNANVTSVQQQRSQPGVCILQGRQEQLFIKQLIPSVLDADETCQVSRSSFYRIQAILESSEPAGGFPRLAVVAVPKKDHIIDEEEFFAPQFDYDFTKLTDSETYWRGREKYERPCGWYRFGLKVLDKYCGNTWLGTTYRSTQSCPGEWPVSYHGTSKKGAEGIIGDHYKPGSGQVYGRGIYSTPDMSEAIHYAKTFTSSTNGKKYKVILQNRINPEYRKKYYNDSCYSYVGRRGSAQSVSLDRQGCLYHNTVQHELLHALGFHHEQCRSDRDQHIRILWENIQSGWEYAFDKIDTLNLNTPYDYNSVMQYHRYAFSGNNKPTMVPIPNANVEFGTSTEMSKNDIARLNRLYKC</sequence>
<dbReference type="Proteomes" id="UP000438429">
    <property type="component" value="Unassembled WGS sequence"/>
</dbReference>
<keyword evidence="1 2" id="KW-0862">Zinc</keyword>
<dbReference type="EC" id="3.4.24.-" evidence="2"/>
<dbReference type="PRINTS" id="PR00480">
    <property type="entry name" value="ASTACIN"/>
</dbReference>
<evidence type="ECO:0000313" key="4">
    <source>
        <dbReference type="EMBL" id="KAF0040390.1"/>
    </source>
</evidence>
<evidence type="ECO:0000256" key="2">
    <source>
        <dbReference type="RuleBase" id="RU361183"/>
    </source>
</evidence>
<dbReference type="GO" id="GO:0006508">
    <property type="term" value="P:proteolysis"/>
    <property type="evidence" value="ECO:0007669"/>
    <property type="project" value="UniProtKB-KW"/>
</dbReference>
<feature type="binding site" evidence="1">
    <location>
        <position position="268"/>
    </location>
    <ligand>
        <name>Zn(2+)</name>
        <dbReference type="ChEBI" id="CHEBI:29105"/>
        <note>catalytic</note>
    </ligand>
</feature>
<dbReference type="GO" id="GO:0004222">
    <property type="term" value="F:metalloendopeptidase activity"/>
    <property type="evidence" value="ECO:0007669"/>
    <property type="project" value="UniProtKB-UniRule"/>
</dbReference>
<keyword evidence="1 2" id="KW-0482">Metalloprotease</keyword>
<proteinExistence type="predicted"/>
<dbReference type="Gene3D" id="3.40.390.10">
    <property type="entry name" value="Collagenase (Catalytic Domain)"/>
    <property type="match status" value="1"/>
</dbReference>
<feature type="binding site" evidence="1">
    <location>
        <position position="272"/>
    </location>
    <ligand>
        <name>Zn(2+)</name>
        <dbReference type="ChEBI" id="CHEBI:29105"/>
        <note>catalytic</note>
    </ligand>
</feature>
<dbReference type="PANTHER" id="PTHR10127:SF779">
    <property type="entry name" value="METALLOENDOPEPTIDASE"/>
    <property type="match status" value="1"/>
</dbReference>
<keyword evidence="1 2" id="KW-0378">Hydrolase</keyword>
<comment type="cofactor">
    <cofactor evidence="1 2">
        <name>Zn(2+)</name>
        <dbReference type="ChEBI" id="CHEBI:29105"/>
    </cofactor>
    <text evidence="1 2">Binds 1 zinc ion per subunit.</text>
</comment>
<dbReference type="SUPFAM" id="SSF56399">
    <property type="entry name" value="ADP-ribosylation"/>
    <property type="match status" value="1"/>
</dbReference>
<evidence type="ECO:0000313" key="5">
    <source>
        <dbReference type="Proteomes" id="UP000438429"/>
    </source>
</evidence>